<dbReference type="Pfam" id="PF00085">
    <property type="entry name" value="Thioredoxin"/>
    <property type="match status" value="1"/>
</dbReference>
<feature type="chain" id="PRO_5003442497" description="Thioredoxin domain-containing protein" evidence="3">
    <location>
        <begin position="21"/>
        <end position="324"/>
    </location>
</feature>
<organism evidence="6">
    <name type="scientific">Spathaspora passalidarum (strain NRRL Y-27907 / 11-Y1)</name>
    <dbReference type="NCBI Taxonomy" id="619300"/>
    <lineage>
        <taxon>Eukaryota</taxon>
        <taxon>Fungi</taxon>
        <taxon>Dikarya</taxon>
        <taxon>Ascomycota</taxon>
        <taxon>Saccharomycotina</taxon>
        <taxon>Pichiomycetes</taxon>
        <taxon>Debaryomycetaceae</taxon>
        <taxon>Spathaspora</taxon>
    </lineage>
</organism>
<dbReference type="PROSITE" id="PS51352">
    <property type="entry name" value="THIOREDOXIN_2"/>
    <property type="match status" value="1"/>
</dbReference>
<dbReference type="SUPFAM" id="SSF52833">
    <property type="entry name" value="Thioredoxin-like"/>
    <property type="match status" value="2"/>
</dbReference>
<dbReference type="EMBL" id="GL996499">
    <property type="protein sequence ID" value="EGW35442.1"/>
    <property type="molecule type" value="Genomic_DNA"/>
</dbReference>
<dbReference type="InterPro" id="IPR013766">
    <property type="entry name" value="Thioredoxin_domain"/>
</dbReference>
<evidence type="ECO:0000313" key="5">
    <source>
        <dbReference type="EMBL" id="EGW35442.1"/>
    </source>
</evidence>
<sequence>MHFFLLCLLLWNLTVHSVSGQVSDFIIEFDDGSIVPTLERSEFSFIYFYSDTCKYCAKFNPVFDNLSVLFNNISKPDAFQVIKTNARKNKRLSELFKVQHYPTLKLLEYKTKEIFTYDANRDLTTLIEFLEAKANVKPNYDNFVSPIKTITNSTEFDKFVQTKNKKNKLVVFTGGYIPEWRDWEYPAHFYQETAQSSYARTTDFALVDIEKFTDSDIFARYEINTFPSMMYFNVKNGQFQTYHTTSHQIKPKLDDKEIVSFITGQDKLPWFKNTDELHNFNLQYLEYQGHLFQRKGMNLKQSDVSDGNLSEEEQYQILLQQIEL</sequence>
<dbReference type="CDD" id="cd02961">
    <property type="entry name" value="PDI_a_family"/>
    <property type="match status" value="1"/>
</dbReference>
<keyword evidence="2 3" id="KW-0732">Signal</keyword>
<dbReference type="InterPro" id="IPR051063">
    <property type="entry name" value="PDI"/>
</dbReference>
<dbReference type="PANTHER" id="PTHR45672">
    <property type="entry name" value="PROTEIN DISULFIDE-ISOMERASE C17H9.14C-RELATED"/>
    <property type="match status" value="1"/>
</dbReference>
<dbReference type="AlphaFoldDB" id="G3AH12"/>
<dbReference type="KEGG" id="spaa:SPAPADRAFT_53704"/>
<evidence type="ECO:0000256" key="3">
    <source>
        <dbReference type="SAM" id="SignalP"/>
    </source>
</evidence>
<dbReference type="Gene3D" id="3.40.30.10">
    <property type="entry name" value="Glutaredoxin"/>
    <property type="match status" value="2"/>
</dbReference>
<dbReference type="RefSeq" id="XP_007372854.1">
    <property type="nucleotide sequence ID" value="XM_007372792.1"/>
</dbReference>
<feature type="domain" description="Thioredoxin" evidence="4">
    <location>
        <begin position="16"/>
        <end position="135"/>
    </location>
</feature>
<dbReference type="InterPro" id="IPR036249">
    <property type="entry name" value="Thioredoxin-like_sf"/>
</dbReference>
<dbReference type="OMA" id="YQYPAHF"/>
<dbReference type="GO" id="GO:0006457">
    <property type="term" value="P:protein folding"/>
    <property type="evidence" value="ECO:0007669"/>
    <property type="project" value="TreeGrafter"/>
</dbReference>
<comment type="similarity">
    <text evidence="1">Belongs to the protein disulfide isomerase family.</text>
</comment>
<gene>
    <name evidence="5" type="ORF">SPAPADRAFT_53704</name>
</gene>
<dbReference type="OrthoDB" id="10264505at2759"/>
<dbReference type="STRING" id="619300.G3AH12"/>
<dbReference type="Proteomes" id="UP000000709">
    <property type="component" value="Unassembled WGS sequence"/>
</dbReference>
<accession>G3AH12</accession>
<evidence type="ECO:0000313" key="6">
    <source>
        <dbReference type="Proteomes" id="UP000000709"/>
    </source>
</evidence>
<proteinExistence type="inferred from homology"/>
<feature type="signal peptide" evidence="3">
    <location>
        <begin position="1"/>
        <end position="20"/>
    </location>
</feature>
<dbReference type="GO" id="GO:0005783">
    <property type="term" value="C:endoplasmic reticulum"/>
    <property type="evidence" value="ECO:0007669"/>
    <property type="project" value="TreeGrafter"/>
</dbReference>
<dbReference type="PANTHER" id="PTHR45672:SF3">
    <property type="entry name" value="THIOREDOXIN DOMAIN-CONTAINING PROTEIN 5"/>
    <property type="match status" value="1"/>
</dbReference>
<protein>
    <recommendedName>
        <fullName evidence="4">Thioredoxin domain-containing protein</fullName>
    </recommendedName>
</protein>
<evidence type="ECO:0000259" key="4">
    <source>
        <dbReference type="PROSITE" id="PS51352"/>
    </source>
</evidence>
<dbReference type="GO" id="GO:0003756">
    <property type="term" value="F:protein disulfide isomerase activity"/>
    <property type="evidence" value="ECO:0007669"/>
    <property type="project" value="TreeGrafter"/>
</dbReference>
<evidence type="ECO:0000256" key="1">
    <source>
        <dbReference type="ARBA" id="ARBA00006347"/>
    </source>
</evidence>
<name>G3AH12_SPAPN</name>
<dbReference type="eggNOG" id="KOG0190">
    <property type="taxonomic scope" value="Eukaryota"/>
</dbReference>
<keyword evidence="6" id="KW-1185">Reference proteome</keyword>
<reference evidence="5 6" key="1">
    <citation type="journal article" date="2011" name="Proc. Natl. Acad. Sci. U.S.A.">
        <title>Comparative genomics of xylose-fermenting fungi for enhanced biofuel production.</title>
        <authorList>
            <person name="Wohlbach D.J."/>
            <person name="Kuo A."/>
            <person name="Sato T.K."/>
            <person name="Potts K.M."/>
            <person name="Salamov A.A."/>
            <person name="LaButti K.M."/>
            <person name="Sun H."/>
            <person name="Clum A."/>
            <person name="Pangilinan J.L."/>
            <person name="Lindquist E.A."/>
            <person name="Lucas S."/>
            <person name="Lapidus A."/>
            <person name="Jin M."/>
            <person name="Gunawan C."/>
            <person name="Balan V."/>
            <person name="Dale B.E."/>
            <person name="Jeffries T.W."/>
            <person name="Zinkel R."/>
            <person name="Barry K.W."/>
            <person name="Grigoriev I.V."/>
            <person name="Gasch A.P."/>
        </authorList>
    </citation>
    <scope>NUCLEOTIDE SEQUENCE [LARGE SCALE GENOMIC DNA]</scope>
    <source>
        <strain evidence="6">NRRL Y-27907 / 11-Y1</strain>
    </source>
</reference>
<dbReference type="HOGENOM" id="CLU_072343_0_0_1"/>
<dbReference type="GeneID" id="18871806"/>
<dbReference type="InParanoid" id="G3AH12"/>
<evidence type="ECO:0000256" key="2">
    <source>
        <dbReference type="ARBA" id="ARBA00022729"/>
    </source>
</evidence>